<accession>A0A4S8KW05</accession>
<evidence type="ECO:0000259" key="4">
    <source>
        <dbReference type="Pfam" id="PF20147"/>
    </source>
</evidence>
<dbReference type="InterPro" id="IPR045379">
    <property type="entry name" value="Crinkler_N"/>
</dbReference>
<dbReference type="GO" id="GO:0005576">
    <property type="term" value="C:extracellular region"/>
    <property type="evidence" value="ECO:0007669"/>
    <property type="project" value="UniProtKB-SubCell"/>
</dbReference>
<dbReference type="OrthoDB" id="2379186at2759"/>
<dbReference type="EMBL" id="ML179952">
    <property type="protein sequence ID" value="THU79981.1"/>
    <property type="molecule type" value="Genomic_DNA"/>
</dbReference>
<dbReference type="CDD" id="cd17039">
    <property type="entry name" value="Ubl_ubiquitin_like"/>
    <property type="match status" value="1"/>
</dbReference>
<gene>
    <name evidence="5" type="ORF">K435DRAFT_736610</name>
</gene>
<name>A0A4S8KW05_DENBC</name>
<keyword evidence="3" id="KW-0964">Secreted</keyword>
<keyword evidence="6" id="KW-1185">Reference proteome</keyword>
<evidence type="ECO:0000256" key="2">
    <source>
        <dbReference type="ARBA" id="ARBA00004613"/>
    </source>
</evidence>
<organism evidence="5 6">
    <name type="scientific">Dendrothele bispora (strain CBS 962.96)</name>
    <dbReference type="NCBI Taxonomy" id="1314807"/>
    <lineage>
        <taxon>Eukaryota</taxon>
        <taxon>Fungi</taxon>
        <taxon>Dikarya</taxon>
        <taxon>Basidiomycota</taxon>
        <taxon>Agaricomycotina</taxon>
        <taxon>Agaricomycetes</taxon>
        <taxon>Agaricomycetidae</taxon>
        <taxon>Agaricales</taxon>
        <taxon>Agaricales incertae sedis</taxon>
        <taxon>Dendrothele</taxon>
    </lineage>
</organism>
<proteinExistence type="predicted"/>
<dbReference type="Pfam" id="PF20147">
    <property type="entry name" value="Crinkler"/>
    <property type="match status" value="1"/>
</dbReference>
<dbReference type="InterPro" id="IPR011009">
    <property type="entry name" value="Kinase-like_dom_sf"/>
</dbReference>
<sequence length="596" mass="66965">MTDVETDSSQTEKRPRPLSPSAVDLKLFCCLVGGSKPFPVVISSSDTVGDLKERVQQKKPNDLKGVDADNLELFLISLPDEGDLTKRVEDKVERIDPLDPTTEIIEIFPDDPPKKTVHIAVKLPDVAIVPTVTTDTKKRKRSDFEEASHLIVRWRSKRIKSELPTIAELATFVDRPLSDEEKIPISAARMSALVTYLGQNWCTSDDIELLFRPSESETPLDKIFAVVADSPPTRGTVNAFISFWDQNVRAILELLLPEGRSDRNSSQHTATKSLYPDYVFLLGNICSFRGEERSPDDTGAHPKSKLRDKLEWVYAPAPYVLGYYTTGPDFTLAAISAPSELGQRPVVYDIARADLRFRRDRIRNICRLINLAGLVRALANLVRPSCAEFVKRERENSTVEIAGRCVIKRYTGLDKHSRVSHLCNIYALLKEMCVPHVDSLFRSYGTTLVLSPRGIPDEPKTERELLEALICVLEALEVLHGAVQPVFHRDIRWANVMRRLDDPEKWFVVDWEDAATPPTTAQPHFNSATHSSRIFVDGHGAEVDIWGVGGLIIHCSLTALDVTPELRDLGRWMQNSTAPSAQEALRKIKDYQSSRR</sequence>
<dbReference type="SUPFAM" id="SSF56112">
    <property type="entry name" value="Protein kinase-like (PK-like)"/>
    <property type="match status" value="1"/>
</dbReference>
<dbReference type="AlphaFoldDB" id="A0A4S8KW05"/>
<feature type="domain" description="Crinkler effector protein N-terminal" evidence="4">
    <location>
        <begin position="25"/>
        <end position="122"/>
    </location>
</feature>
<evidence type="ECO:0000313" key="6">
    <source>
        <dbReference type="Proteomes" id="UP000297245"/>
    </source>
</evidence>
<dbReference type="GO" id="GO:0043657">
    <property type="term" value="C:host cell"/>
    <property type="evidence" value="ECO:0007669"/>
    <property type="project" value="UniProtKB-SubCell"/>
</dbReference>
<protein>
    <recommendedName>
        <fullName evidence="4">Crinkler effector protein N-terminal domain-containing protein</fullName>
    </recommendedName>
</protein>
<dbReference type="Gene3D" id="1.10.510.10">
    <property type="entry name" value="Transferase(Phosphotransferase) domain 1"/>
    <property type="match status" value="1"/>
</dbReference>
<dbReference type="Proteomes" id="UP000297245">
    <property type="component" value="Unassembled WGS sequence"/>
</dbReference>
<reference evidence="5 6" key="1">
    <citation type="journal article" date="2019" name="Nat. Ecol. Evol.">
        <title>Megaphylogeny resolves global patterns of mushroom evolution.</title>
        <authorList>
            <person name="Varga T."/>
            <person name="Krizsan K."/>
            <person name="Foldi C."/>
            <person name="Dima B."/>
            <person name="Sanchez-Garcia M."/>
            <person name="Sanchez-Ramirez S."/>
            <person name="Szollosi G.J."/>
            <person name="Szarkandi J.G."/>
            <person name="Papp V."/>
            <person name="Albert L."/>
            <person name="Andreopoulos W."/>
            <person name="Angelini C."/>
            <person name="Antonin V."/>
            <person name="Barry K.W."/>
            <person name="Bougher N.L."/>
            <person name="Buchanan P."/>
            <person name="Buyck B."/>
            <person name="Bense V."/>
            <person name="Catcheside P."/>
            <person name="Chovatia M."/>
            <person name="Cooper J."/>
            <person name="Damon W."/>
            <person name="Desjardin D."/>
            <person name="Finy P."/>
            <person name="Geml J."/>
            <person name="Haridas S."/>
            <person name="Hughes K."/>
            <person name="Justo A."/>
            <person name="Karasinski D."/>
            <person name="Kautmanova I."/>
            <person name="Kiss B."/>
            <person name="Kocsube S."/>
            <person name="Kotiranta H."/>
            <person name="LaButti K.M."/>
            <person name="Lechner B.E."/>
            <person name="Liimatainen K."/>
            <person name="Lipzen A."/>
            <person name="Lukacs Z."/>
            <person name="Mihaltcheva S."/>
            <person name="Morgado L.N."/>
            <person name="Niskanen T."/>
            <person name="Noordeloos M.E."/>
            <person name="Ohm R.A."/>
            <person name="Ortiz-Santana B."/>
            <person name="Ovrebo C."/>
            <person name="Racz N."/>
            <person name="Riley R."/>
            <person name="Savchenko A."/>
            <person name="Shiryaev A."/>
            <person name="Soop K."/>
            <person name="Spirin V."/>
            <person name="Szebenyi C."/>
            <person name="Tomsovsky M."/>
            <person name="Tulloss R.E."/>
            <person name="Uehling J."/>
            <person name="Grigoriev I.V."/>
            <person name="Vagvolgyi C."/>
            <person name="Papp T."/>
            <person name="Martin F.M."/>
            <person name="Miettinen O."/>
            <person name="Hibbett D.S."/>
            <person name="Nagy L.G."/>
        </authorList>
    </citation>
    <scope>NUCLEOTIDE SEQUENCE [LARGE SCALE GENOMIC DNA]</scope>
    <source>
        <strain evidence="5 6">CBS 962.96</strain>
    </source>
</reference>
<comment type="subcellular location">
    <subcellularLocation>
        <location evidence="1">Host cell</location>
    </subcellularLocation>
    <subcellularLocation>
        <location evidence="2">Secreted</location>
    </subcellularLocation>
</comment>
<evidence type="ECO:0000256" key="3">
    <source>
        <dbReference type="ARBA" id="ARBA00022525"/>
    </source>
</evidence>
<evidence type="ECO:0000256" key="1">
    <source>
        <dbReference type="ARBA" id="ARBA00004340"/>
    </source>
</evidence>
<evidence type="ECO:0000313" key="5">
    <source>
        <dbReference type="EMBL" id="THU79981.1"/>
    </source>
</evidence>